<sequence>MTELSQFLRILYRNKLILIFVPLITVVAAYFLVKALPDQYKSNGSIATGLVDKTEQGLMSSGTEQDFEIARKFDNIIQMMTQKKVLDQVSYQLLMHDLKSDEKSDFAKPSKLLTEMSQQERQQLMNVVSQKYKAQQELLPDKPFEKKIQNILADMEFDAGNLQKKLTIYRASNSDYVNIDFEGKNAYLTAFVINTLSSEFINMYSSRLATNYDRTINFLADFLEQKRQALRQQMNGLRDFKIKNRVLNLDEQAKSLYGQISEFELRREVAKKDIIAYGVAIRNIDNRFSSNDRKYFESAVSTINQNIVATKQMIRSANEAYVKSNFDPKYKAKLDSAQTLLSRQITESTDRYLYSPLTVKQNLVSEKLTMEIARDLAVNSVATIEAELKRLNSKFDGLVPNEAKVQEFETAIDIAGREYMEALQKYNDARLQSSFPAKLKVAEKALPGTIQPSKKIVLIILSGVISLAFCLFVLFILYFFDNSIRFPQQLANATDRPVLGFVNHVSGGFNLTQLQNETSHERKVEMFRNLIRSIRFELDNEYPDPKIISVTSLAEGSGKTLLTISLAWAYSKINKRVLIIDGNFTDSDITKLNTGAKYLEDFLSIGNGVSLDNQHGAISILGNKGGDVSLYELSNEAQIRDALSRLKSMFDVILIEADSLVAMNKAKEWVTFSDTVVAVFESGHTISYADRSKIEYLKGLNGKMAGWVLTGANEILKQTGKVSKYVTE</sequence>
<evidence type="ECO:0000256" key="6">
    <source>
        <dbReference type="SAM" id="Phobius"/>
    </source>
</evidence>
<feature type="domain" description="Polysaccharide chain length determinant N-terminal" evidence="7">
    <location>
        <begin position="3"/>
        <end position="93"/>
    </location>
</feature>
<keyword evidence="3 6" id="KW-0812">Transmembrane</keyword>
<dbReference type="InterPro" id="IPR027417">
    <property type="entry name" value="P-loop_NTPase"/>
</dbReference>
<evidence type="ECO:0000256" key="1">
    <source>
        <dbReference type="ARBA" id="ARBA00004651"/>
    </source>
</evidence>
<keyword evidence="2" id="KW-1003">Cell membrane</keyword>
<evidence type="ECO:0000313" key="8">
    <source>
        <dbReference type="EMBL" id="TLV02589.1"/>
    </source>
</evidence>
<keyword evidence="9" id="KW-1185">Reference proteome</keyword>
<keyword evidence="4 6" id="KW-1133">Transmembrane helix</keyword>
<feature type="transmembrane region" description="Helical" evidence="6">
    <location>
        <begin position="16"/>
        <end position="33"/>
    </location>
</feature>
<evidence type="ECO:0000256" key="4">
    <source>
        <dbReference type="ARBA" id="ARBA00022989"/>
    </source>
</evidence>
<dbReference type="InterPro" id="IPR003856">
    <property type="entry name" value="LPS_length_determ_N"/>
</dbReference>
<gene>
    <name evidence="8" type="ORF">FEN17_02915</name>
</gene>
<dbReference type="Gene3D" id="3.40.50.300">
    <property type="entry name" value="P-loop containing nucleotide triphosphate hydrolases"/>
    <property type="match status" value="1"/>
</dbReference>
<proteinExistence type="predicted"/>
<dbReference type="InterPro" id="IPR050445">
    <property type="entry name" value="Bact_polysacc_biosynth/exp"/>
</dbReference>
<evidence type="ECO:0000256" key="5">
    <source>
        <dbReference type="ARBA" id="ARBA00023136"/>
    </source>
</evidence>
<name>A0A5R9L2L2_9BACT</name>
<dbReference type="RefSeq" id="WP_138363800.1">
    <property type="nucleotide sequence ID" value="NZ_VCEJ01000002.1"/>
</dbReference>
<evidence type="ECO:0000256" key="2">
    <source>
        <dbReference type="ARBA" id="ARBA00022475"/>
    </source>
</evidence>
<dbReference type="OrthoDB" id="972983at2"/>
<dbReference type="PANTHER" id="PTHR32309">
    <property type="entry name" value="TYROSINE-PROTEIN KINASE"/>
    <property type="match status" value="1"/>
</dbReference>
<dbReference type="PANTHER" id="PTHR32309:SF31">
    <property type="entry name" value="CAPSULAR EXOPOLYSACCHARIDE FAMILY"/>
    <property type="match status" value="1"/>
</dbReference>
<evidence type="ECO:0000259" key="7">
    <source>
        <dbReference type="Pfam" id="PF02706"/>
    </source>
</evidence>
<dbReference type="EMBL" id="VCEJ01000002">
    <property type="protein sequence ID" value="TLV02589.1"/>
    <property type="molecule type" value="Genomic_DNA"/>
</dbReference>
<accession>A0A5R9L2L2</accession>
<reference evidence="8 9" key="1">
    <citation type="submission" date="2019-05" db="EMBL/GenBank/DDBJ databases">
        <authorList>
            <person name="Qu J.-H."/>
        </authorList>
    </citation>
    <scope>NUCLEOTIDE SEQUENCE [LARGE SCALE GENOMIC DNA]</scope>
    <source>
        <strain evidence="8 9">T17</strain>
    </source>
</reference>
<evidence type="ECO:0000313" key="9">
    <source>
        <dbReference type="Proteomes" id="UP000306402"/>
    </source>
</evidence>
<protein>
    <submittedName>
        <fullName evidence="8">Lipopolysaccharide biosynthesis protein</fullName>
    </submittedName>
</protein>
<dbReference type="SUPFAM" id="SSF52540">
    <property type="entry name" value="P-loop containing nucleoside triphosphate hydrolases"/>
    <property type="match status" value="1"/>
</dbReference>
<dbReference type="GO" id="GO:0005886">
    <property type="term" value="C:plasma membrane"/>
    <property type="evidence" value="ECO:0007669"/>
    <property type="project" value="UniProtKB-SubCell"/>
</dbReference>
<feature type="transmembrane region" description="Helical" evidence="6">
    <location>
        <begin position="456"/>
        <end position="480"/>
    </location>
</feature>
<comment type="caution">
    <text evidence="8">The sequence shown here is derived from an EMBL/GenBank/DDBJ whole genome shotgun (WGS) entry which is preliminary data.</text>
</comment>
<organism evidence="8 9">
    <name type="scientific">Dyadobacter luticola</name>
    <dbReference type="NCBI Taxonomy" id="1979387"/>
    <lineage>
        <taxon>Bacteria</taxon>
        <taxon>Pseudomonadati</taxon>
        <taxon>Bacteroidota</taxon>
        <taxon>Cytophagia</taxon>
        <taxon>Cytophagales</taxon>
        <taxon>Spirosomataceae</taxon>
        <taxon>Dyadobacter</taxon>
    </lineage>
</organism>
<dbReference type="Proteomes" id="UP000306402">
    <property type="component" value="Unassembled WGS sequence"/>
</dbReference>
<comment type="subcellular location">
    <subcellularLocation>
        <location evidence="1">Cell membrane</location>
        <topology evidence="1">Multi-pass membrane protein</topology>
    </subcellularLocation>
</comment>
<keyword evidence="5 6" id="KW-0472">Membrane</keyword>
<dbReference type="AlphaFoldDB" id="A0A5R9L2L2"/>
<evidence type="ECO:0000256" key="3">
    <source>
        <dbReference type="ARBA" id="ARBA00022692"/>
    </source>
</evidence>
<dbReference type="Pfam" id="PF02706">
    <property type="entry name" value="Wzz"/>
    <property type="match status" value="1"/>
</dbReference>